<proteinExistence type="predicted"/>
<name>A0A6G1GV85_9PEZI</name>
<evidence type="ECO:0000313" key="4">
    <source>
        <dbReference type="Proteomes" id="UP000800041"/>
    </source>
</evidence>
<dbReference type="Proteomes" id="UP000800041">
    <property type="component" value="Unassembled WGS sequence"/>
</dbReference>
<evidence type="ECO:0000256" key="2">
    <source>
        <dbReference type="SAM" id="Phobius"/>
    </source>
</evidence>
<keyword evidence="2" id="KW-0472">Membrane</keyword>
<organism evidence="3 4">
    <name type="scientific">Aulographum hederae CBS 113979</name>
    <dbReference type="NCBI Taxonomy" id="1176131"/>
    <lineage>
        <taxon>Eukaryota</taxon>
        <taxon>Fungi</taxon>
        <taxon>Dikarya</taxon>
        <taxon>Ascomycota</taxon>
        <taxon>Pezizomycotina</taxon>
        <taxon>Dothideomycetes</taxon>
        <taxon>Pleosporomycetidae</taxon>
        <taxon>Aulographales</taxon>
        <taxon>Aulographaceae</taxon>
    </lineage>
</organism>
<feature type="compositionally biased region" description="Basic and acidic residues" evidence="1">
    <location>
        <begin position="80"/>
        <end position="104"/>
    </location>
</feature>
<keyword evidence="4" id="KW-1185">Reference proteome</keyword>
<gene>
    <name evidence="3" type="ORF">K402DRAFT_422487</name>
</gene>
<evidence type="ECO:0000256" key="1">
    <source>
        <dbReference type="SAM" id="MobiDB-lite"/>
    </source>
</evidence>
<protein>
    <submittedName>
        <fullName evidence="3">Uncharacterized protein</fullName>
    </submittedName>
</protein>
<keyword evidence="2" id="KW-1133">Transmembrane helix</keyword>
<reference evidence="3" key="1">
    <citation type="journal article" date="2020" name="Stud. Mycol.">
        <title>101 Dothideomycetes genomes: a test case for predicting lifestyles and emergence of pathogens.</title>
        <authorList>
            <person name="Haridas S."/>
            <person name="Albert R."/>
            <person name="Binder M."/>
            <person name="Bloem J."/>
            <person name="Labutti K."/>
            <person name="Salamov A."/>
            <person name="Andreopoulos B."/>
            <person name="Baker S."/>
            <person name="Barry K."/>
            <person name="Bills G."/>
            <person name="Bluhm B."/>
            <person name="Cannon C."/>
            <person name="Castanera R."/>
            <person name="Culley D."/>
            <person name="Daum C."/>
            <person name="Ezra D."/>
            <person name="Gonzalez J."/>
            <person name="Henrissat B."/>
            <person name="Kuo A."/>
            <person name="Liang C."/>
            <person name="Lipzen A."/>
            <person name="Lutzoni F."/>
            <person name="Magnuson J."/>
            <person name="Mondo S."/>
            <person name="Nolan M."/>
            <person name="Ohm R."/>
            <person name="Pangilinan J."/>
            <person name="Park H.-J."/>
            <person name="Ramirez L."/>
            <person name="Alfaro M."/>
            <person name="Sun H."/>
            <person name="Tritt A."/>
            <person name="Yoshinaga Y."/>
            <person name="Zwiers L.-H."/>
            <person name="Turgeon B."/>
            <person name="Goodwin S."/>
            <person name="Spatafora J."/>
            <person name="Crous P."/>
            <person name="Grigoriev I."/>
        </authorList>
    </citation>
    <scope>NUCLEOTIDE SEQUENCE</scope>
    <source>
        <strain evidence="3">CBS 113979</strain>
    </source>
</reference>
<feature type="region of interest" description="Disordered" evidence="1">
    <location>
        <begin position="80"/>
        <end position="116"/>
    </location>
</feature>
<evidence type="ECO:0000313" key="3">
    <source>
        <dbReference type="EMBL" id="KAF1984871.1"/>
    </source>
</evidence>
<accession>A0A6G1GV85</accession>
<dbReference type="EMBL" id="ML977165">
    <property type="protein sequence ID" value="KAF1984871.1"/>
    <property type="molecule type" value="Genomic_DNA"/>
</dbReference>
<sequence length="169" mass="19864">MQRNIVIFLIILILFIVIAIVGYLIFVLQDRLGMQKRGTITDRGVEFSDRVVERVIGGQVEYRLPPEQLGVLRSPRRDRGWQRRQERVQEENEHKMERKIDGKKEHKHGSKWSEMGSGIQDQSKAVLTSFRGMTLFFETYEPSVDIMRTETLYMGGIATAFWFRNHMFL</sequence>
<feature type="transmembrane region" description="Helical" evidence="2">
    <location>
        <begin position="6"/>
        <end position="28"/>
    </location>
</feature>
<keyword evidence="2" id="KW-0812">Transmembrane</keyword>
<dbReference type="AlphaFoldDB" id="A0A6G1GV85"/>